<feature type="region of interest" description="Disordered" evidence="1">
    <location>
        <begin position="177"/>
        <end position="202"/>
    </location>
</feature>
<keyword evidence="4" id="KW-1185">Reference proteome</keyword>
<feature type="compositionally biased region" description="Basic and acidic residues" evidence="1">
    <location>
        <begin position="99"/>
        <end position="114"/>
    </location>
</feature>
<accession>A0ABS7TV22</accession>
<dbReference type="RefSeq" id="WP_224193831.1">
    <property type="nucleotide sequence ID" value="NZ_JAIRAU010000028.1"/>
</dbReference>
<comment type="caution">
    <text evidence="3">The sequence shown here is derived from an EMBL/GenBank/DDBJ whole genome shotgun (WGS) entry which is preliminary data.</text>
</comment>
<evidence type="ECO:0000313" key="3">
    <source>
        <dbReference type="EMBL" id="MBZ5712070.1"/>
    </source>
</evidence>
<protein>
    <submittedName>
        <fullName evidence="3">Zf-TFIIB domain-containing protein</fullName>
    </submittedName>
</protein>
<evidence type="ECO:0000256" key="1">
    <source>
        <dbReference type="SAM" id="MobiDB-lite"/>
    </source>
</evidence>
<sequence length="219" mass="23567">MRRPRPTEESRARAARITQSLADLLPDEPVPARSAGRRTTGPSGAAGSDCPGCGEPLHRAAVRHGVELDACGACGGIWLDAGELESLTSGLDPAPGRGAADEAELRGRVPRPASRESDVRYRECPRCRDVMNRRNFGTISGVIVDECRRHGLFLDAGELEEVEAFLRAGGRAVGEASRARAAARQQMPPPPEPLPSTREVRHERASSTALDVLWNLFFG</sequence>
<gene>
    <name evidence="3" type="ORF">K7C98_22735</name>
</gene>
<dbReference type="Proteomes" id="UP001139031">
    <property type="component" value="Unassembled WGS sequence"/>
</dbReference>
<feature type="region of interest" description="Disordered" evidence="1">
    <location>
        <begin position="19"/>
        <end position="49"/>
    </location>
</feature>
<reference evidence="3" key="1">
    <citation type="submission" date="2021-08" db="EMBL/GenBank/DDBJ databases">
        <authorList>
            <person name="Stevens D.C."/>
        </authorList>
    </citation>
    <scope>NUCLEOTIDE SEQUENCE</scope>
    <source>
        <strain evidence="3">DSM 53165</strain>
    </source>
</reference>
<dbReference type="InterPro" id="IPR027392">
    <property type="entry name" value="TF_Znf"/>
</dbReference>
<feature type="region of interest" description="Disordered" evidence="1">
    <location>
        <begin position="94"/>
        <end position="114"/>
    </location>
</feature>
<organism evidence="3 4">
    <name type="scientific">Nannocystis pusilla</name>
    <dbReference type="NCBI Taxonomy" id="889268"/>
    <lineage>
        <taxon>Bacteria</taxon>
        <taxon>Pseudomonadati</taxon>
        <taxon>Myxococcota</taxon>
        <taxon>Polyangia</taxon>
        <taxon>Nannocystales</taxon>
        <taxon>Nannocystaceae</taxon>
        <taxon>Nannocystis</taxon>
    </lineage>
</organism>
<dbReference type="Pfam" id="PF13453">
    <property type="entry name" value="Zn_ribbon_TFIIB"/>
    <property type="match status" value="1"/>
</dbReference>
<feature type="domain" description="Transcription factor zinc-finger" evidence="2">
    <location>
        <begin position="49"/>
        <end position="88"/>
    </location>
</feature>
<dbReference type="EMBL" id="JAIRAU010000028">
    <property type="protein sequence ID" value="MBZ5712070.1"/>
    <property type="molecule type" value="Genomic_DNA"/>
</dbReference>
<name>A0ABS7TV22_9BACT</name>
<evidence type="ECO:0000313" key="4">
    <source>
        <dbReference type="Proteomes" id="UP001139031"/>
    </source>
</evidence>
<evidence type="ECO:0000259" key="2">
    <source>
        <dbReference type="Pfam" id="PF13453"/>
    </source>
</evidence>
<proteinExistence type="predicted"/>